<evidence type="ECO:0000313" key="1">
    <source>
        <dbReference type="EMBL" id="KAH0936559.1"/>
    </source>
</evidence>
<protein>
    <submittedName>
        <fullName evidence="1">Uncharacterized protein</fullName>
    </submittedName>
</protein>
<comment type="caution">
    <text evidence="1">The sequence shown here is derived from an EMBL/GenBank/DDBJ whole genome shotgun (WGS) entry which is preliminary data.</text>
</comment>
<name>A0ABQ8E4J7_BRANA</name>
<reference evidence="1 2" key="1">
    <citation type="submission" date="2021-05" db="EMBL/GenBank/DDBJ databases">
        <title>Genome Assembly of Synthetic Allotetraploid Brassica napus Reveals Homoeologous Exchanges between Subgenomes.</title>
        <authorList>
            <person name="Davis J.T."/>
        </authorList>
    </citation>
    <scope>NUCLEOTIDE SEQUENCE [LARGE SCALE GENOMIC DNA]</scope>
    <source>
        <strain evidence="2">cv. Da-Ae</strain>
        <tissue evidence="1">Seedling</tissue>
    </source>
</reference>
<feature type="non-terminal residue" evidence="1">
    <location>
        <position position="214"/>
    </location>
</feature>
<proteinExistence type="predicted"/>
<evidence type="ECO:0000313" key="2">
    <source>
        <dbReference type="Proteomes" id="UP000824890"/>
    </source>
</evidence>
<keyword evidence="2" id="KW-1185">Reference proteome</keyword>
<dbReference type="EMBL" id="JAGKQM010000003">
    <property type="protein sequence ID" value="KAH0936559.1"/>
    <property type="molecule type" value="Genomic_DNA"/>
</dbReference>
<organism evidence="1 2">
    <name type="scientific">Brassica napus</name>
    <name type="common">Rape</name>
    <dbReference type="NCBI Taxonomy" id="3708"/>
    <lineage>
        <taxon>Eukaryota</taxon>
        <taxon>Viridiplantae</taxon>
        <taxon>Streptophyta</taxon>
        <taxon>Embryophyta</taxon>
        <taxon>Tracheophyta</taxon>
        <taxon>Spermatophyta</taxon>
        <taxon>Magnoliopsida</taxon>
        <taxon>eudicotyledons</taxon>
        <taxon>Gunneridae</taxon>
        <taxon>Pentapetalae</taxon>
        <taxon>rosids</taxon>
        <taxon>malvids</taxon>
        <taxon>Brassicales</taxon>
        <taxon>Brassicaceae</taxon>
        <taxon>Brassiceae</taxon>
        <taxon>Brassica</taxon>
    </lineage>
</organism>
<dbReference type="Proteomes" id="UP000824890">
    <property type="component" value="Unassembled WGS sequence"/>
</dbReference>
<gene>
    <name evidence="1" type="ORF">HID58_013676</name>
</gene>
<sequence>MTNGFDLVLGSSSIGTMVHSRHRVENEVCESMDSSSSSLDLTAEIEELRNATAGEALRPPGGDRLWPVGPLSRKLQTGEGNVSHLDYSSGIDTIEQLLELPLERREVSFLVSDEALDRCSIRGMISGSRGNEALAEYKKALEAMSARKAAVKRIALVEDEEVQFVGSCRRRMAATNRFRASGYVPRTPFPASFDWPAVLSNLNVKVFPLVPARL</sequence>
<accession>A0ABQ8E4J7</accession>